<feature type="domain" description="YqgF/RNase H-like" evidence="3">
    <location>
        <begin position="575"/>
        <end position="696"/>
    </location>
</feature>
<dbReference type="FunFam" id="3.30.505.10:FF:000047">
    <property type="entry name" value="Transcription elongation factor spt6"/>
    <property type="match status" value="1"/>
</dbReference>
<dbReference type="CDD" id="cd09918">
    <property type="entry name" value="SH2_Nterm_SPT6_like"/>
    <property type="match status" value="1"/>
</dbReference>
<comment type="subcellular location">
    <subcellularLocation>
        <location evidence="1">Nucleus</location>
    </subcellularLocation>
</comment>
<dbReference type="PANTHER" id="PTHR10145">
    <property type="entry name" value="TRANSCRIPTION ELONGATION FACTOR SPT6"/>
    <property type="match status" value="1"/>
</dbReference>
<dbReference type="Gene3D" id="1.10.3500.10">
    <property type="entry name" value="Tex N-terminal region-like"/>
    <property type="match status" value="1"/>
</dbReference>
<feature type="region of interest" description="Disordered" evidence="2">
    <location>
        <begin position="1"/>
        <end position="26"/>
    </location>
</feature>
<dbReference type="InterPro" id="IPR036860">
    <property type="entry name" value="SH2_dom_sf"/>
</dbReference>
<comment type="similarity">
    <text evidence="1">Belongs to the SPT6 family.</text>
</comment>
<protein>
    <recommendedName>
        <fullName evidence="1">Transcription elongation factor spt6</fullName>
    </recommendedName>
</protein>
<dbReference type="Proteomes" id="UP000604825">
    <property type="component" value="Unassembled WGS sequence"/>
</dbReference>
<name>A0A811S074_9POAL</name>
<dbReference type="FunFam" id="3.30.505.10:FF:000050">
    <property type="entry name" value="Transcription elongation factor spt6"/>
    <property type="match status" value="1"/>
</dbReference>
<dbReference type="GO" id="GO:0008023">
    <property type="term" value="C:transcription elongation factor complex"/>
    <property type="evidence" value="ECO:0007669"/>
    <property type="project" value="TreeGrafter"/>
</dbReference>
<dbReference type="Pfam" id="PF14639">
    <property type="entry name" value="YqgF"/>
    <property type="match status" value="1"/>
</dbReference>
<dbReference type="InterPro" id="IPR037027">
    <property type="entry name" value="YqgF/RNaseH-like_dom_sf"/>
</dbReference>
<feature type="compositionally biased region" description="Gly residues" evidence="2">
    <location>
        <begin position="1269"/>
        <end position="1305"/>
    </location>
</feature>
<dbReference type="OrthoDB" id="995477at2759"/>
<reference evidence="4" key="1">
    <citation type="submission" date="2020-10" db="EMBL/GenBank/DDBJ databases">
        <authorList>
            <person name="Han B."/>
            <person name="Lu T."/>
            <person name="Zhao Q."/>
            <person name="Huang X."/>
            <person name="Zhao Y."/>
        </authorList>
    </citation>
    <scope>NUCLEOTIDE SEQUENCE</scope>
</reference>
<dbReference type="SUPFAM" id="SSF55550">
    <property type="entry name" value="SH2 domain"/>
    <property type="match status" value="2"/>
</dbReference>
<dbReference type="InterPro" id="IPR023323">
    <property type="entry name" value="Tex-like_dom_sf"/>
</dbReference>
<accession>A0A811S074</accession>
<comment type="caution">
    <text evidence="4">The sequence shown here is derived from an EMBL/GenBank/DDBJ whole genome shotgun (WGS) entry which is preliminary data.</text>
</comment>
<feature type="region of interest" description="Disordered" evidence="2">
    <location>
        <begin position="1195"/>
        <end position="1320"/>
    </location>
</feature>
<comment type="function">
    <text evidence="1">Transcription elongation factor that enhances transcription elongation by RNA polymerase II (RNAPII).</text>
</comment>
<feature type="compositionally biased region" description="Gly residues" evidence="2">
    <location>
        <begin position="1237"/>
        <end position="1247"/>
    </location>
</feature>
<dbReference type="Gene3D" id="3.30.505.10">
    <property type="entry name" value="SH2 domain"/>
    <property type="match status" value="2"/>
</dbReference>
<dbReference type="GO" id="GO:0140673">
    <property type="term" value="P:transcription elongation-coupled chromatin remodeling"/>
    <property type="evidence" value="ECO:0007669"/>
    <property type="project" value="InterPro"/>
</dbReference>
<dbReference type="GO" id="GO:0042393">
    <property type="term" value="F:histone binding"/>
    <property type="evidence" value="ECO:0007669"/>
    <property type="project" value="TreeGrafter"/>
</dbReference>
<dbReference type="FunFam" id="1.10.10.650:FF:000003">
    <property type="entry name" value="Transcription elongation factor spt6"/>
    <property type="match status" value="1"/>
</dbReference>
<dbReference type="Gene3D" id="1.10.150.850">
    <property type="entry name" value="Spt6, helix-hairpin-helix domain"/>
    <property type="match status" value="1"/>
</dbReference>
<feature type="compositionally biased region" description="Acidic residues" evidence="2">
    <location>
        <begin position="8"/>
        <end position="26"/>
    </location>
</feature>
<dbReference type="Gene3D" id="3.30.420.140">
    <property type="entry name" value="YqgF/RNase H-like domain"/>
    <property type="match status" value="1"/>
</dbReference>
<dbReference type="FunFam" id="1.10.3500.10:FF:000004">
    <property type="entry name" value="Transcription elongation factor spt6"/>
    <property type="match status" value="1"/>
</dbReference>
<dbReference type="Pfam" id="PF14633">
    <property type="entry name" value="SH2_2"/>
    <property type="match status" value="1"/>
</dbReference>
<gene>
    <name evidence="4" type="ORF">NCGR_LOCUS59810</name>
</gene>
<evidence type="ECO:0000313" key="5">
    <source>
        <dbReference type="Proteomes" id="UP000604825"/>
    </source>
</evidence>
<dbReference type="Gene3D" id="1.10.10.650">
    <property type="entry name" value="RuvA domain 2-like"/>
    <property type="match status" value="1"/>
</dbReference>
<dbReference type="InterPro" id="IPR023319">
    <property type="entry name" value="Tex-like_HTH_dom_sf"/>
</dbReference>
<dbReference type="InterPro" id="IPR017072">
    <property type="entry name" value="TF_Spt6"/>
</dbReference>
<dbReference type="CDD" id="cd09928">
    <property type="entry name" value="SH2_Cterm_SPT6_like"/>
    <property type="match status" value="1"/>
</dbReference>
<dbReference type="FunFam" id="3.30.420.140:FF:000006">
    <property type="entry name" value="Transcription elongation factor spt6"/>
    <property type="match status" value="1"/>
</dbReference>
<evidence type="ECO:0000313" key="4">
    <source>
        <dbReference type="EMBL" id="CAD6335712.1"/>
    </source>
</evidence>
<dbReference type="InterPro" id="IPR006641">
    <property type="entry name" value="YqgF/RNaseH-like_dom"/>
</dbReference>
<dbReference type="EMBL" id="CAJGYO010000018">
    <property type="protein sequence ID" value="CAD6335712.1"/>
    <property type="molecule type" value="Genomic_DNA"/>
</dbReference>
<feature type="region of interest" description="Disordered" evidence="2">
    <location>
        <begin position="941"/>
        <end position="976"/>
    </location>
</feature>
<keyword evidence="1" id="KW-0539">Nucleus</keyword>
<dbReference type="InterPro" id="IPR012337">
    <property type="entry name" value="RNaseH-like_sf"/>
</dbReference>
<dbReference type="Pfam" id="PF14635">
    <property type="entry name" value="HHH_7"/>
    <property type="match status" value="1"/>
</dbReference>
<dbReference type="InterPro" id="IPR035019">
    <property type="entry name" value="Spt6_SH2_N"/>
</dbReference>
<dbReference type="SMART" id="SM00732">
    <property type="entry name" value="YqgFc"/>
    <property type="match status" value="1"/>
</dbReference>
<organism evidence="4 5">
    <name type="scientific">Miscanthus lutarioriparius</name>
    <dbReference type="NCBI Taxonomy" id="422564"/>
    <lineage>
        <taxon>Eukaryota</taxon>
        <taxon>Viridiplantae</taxon>
        <taxon>Streptophyta</taxon>
        <taxon>Embryophyta</taxon>
        <taxon>Tracheophyta</taxon>
        <taxon>Spermatophyta</taxon>
        <taxon>Magnoliopsida</taxon>
        <taxon>Liliopsida</taxon>
        <taxon>Poales</taxon>
        <taxon>Poaceae</taxon>
        <taxon>PACMAD clade</taxon>
        <taxon>Panicoideae</taxon>
        <taxon>Andropogonodae</taxon>
        <taxon>Andropogoneae</taxon>
        <taxon>Saccharinae</taxon>
        <taxon>Miscanthus</taxon>
    </lineage>
</organism>
<feature type="compositionally biased region" description="Basic and acidic residues" evidence="2">
    <location>
        <begin position="967"/>
        <end position="976"/>
    </location>
</feature>
<proteinExistence type="inferred from homology"/>
<dbReference type="SUPFAM" id="SSF158832">
    <property type="entry name" value="Tex N-terminal region-like"/>
    <property type="match status" value="1"/>
</dbReference>
<dbReference type="InterPro" id="IPR032706">
    <property type="entry name" value="Spt6_HHH"/>
</dbReference>
<keyword evidence="1" id="KW-0804">Transcription</keyword>
<dbReference type="SUPFAM" id="SSF53098">
    <property type="entry name" value="Ribonuclease H-like"/>
    <property type="match status" value="1"/>
</dbReference>
<evidence type="ECO:0000256" key="1">
    <source>
        <dbReference type="PIRNR" id="PIRNR036947"/>
    </source>
</evidence>
<evidence type="ECO:0000259" key="3">
    <source>
        <dbReference type="SMART" id="SM00732"/>
    </source>
</evidence>
<dbReference type="GO" id="GO:0031491">
    <property type="term" value="F:nucleosome binding"/>
    <property type="evidence" value="ECO:0007669"/>
    <property type="project" value="TreeGrafter"/>
</dbReference>
<sequence length="1320" mass="149944">MRLFDAVPFEDYEDDQQAEETEELGNYEDDLGGFIVDDDEIDGNGQVVRRMKFKKKVPRQAAGVSSSALQEAQDIFGEVDELLARRKQGLEREASNSGELRGKRLEDEFEPFILEEKYMTTKDGQIKENELPERVQLSYELTGDPPTDNTMIEEESLWIHSQLTGDGFLFFFGDELNKDIDQKDIANVLTMLHVKKFEIPFIAMYRKEKCSSLLKNLDSYQSNEYDVPKMRWHKLLWAVQTLDRKWLLLQKRKVALELYYEKRFDDEKQRIEDVTRQELNRQLYNSIIDALKDAKSEKELEDVDAKFNLHFPPGEVEGQFKRPKRKSLYRICHNAGLWEVAKQFGHSSEQFGHHLTLTKIPDVGELDSRKDSPEVVAANFTCAMFERPQDVLRGARHMAAVEISREPIVRKHIRGIFMNKAVVSTCPTPEGNKIIDPYHQLSGVKWLREKPLDKFVDAQWLLIQKAEQDKLLKVTVKLLEDAKNELMSDARENYLSDCVSKSAQLWYEQRKMILDDAFFSFLLPSMEKEARSLLTAKAKHWLHMEYGKQLWNKVTVAPWKKEEDAEIDLDGESELRVMACCSGPGKPSITFVMLDSSGELVDVIHVGSISNRSQGVTEEQQKKNGQQRRQLLKFMTDHQPHVVCVGASNYKCRQLKDDIYEVIYTGIIEDNPRDVIPHMKNLSILYGDESVPRLYENSRISSDQLPGHSGIVKRAVALGRYLQNPLAMIATLCGPGKEILSWKLHALEQFLTPDEKYEVAEQVMVDATNQIGFDINLASSHEWHFSTLQFISGLGPRKASALKKDLDIYAEDAPHEMNEMDDDMQELVIEHIRERPHFLRNLDIDEYIKSISEEYRKKETLCDIQTELLCGFSDWRTPYIEPSPDEEFWMLSAIVMADDYSDEGFDPESSQLREGDVLTGKICNLNKNRSMAHLTCKASKMRGKPFSSGDQDPYYHEQDMTSQTAQDKARKQKELPKKHFQPRMIVHPHFKNLTAEEAMQFLSDKEPGEKVIRASSRGPSFFTLTLKIADGVYAHKEISEGGKDHKETLRLGKTLTIDNETFEDLDEVIDRYVDPLVGHLKSMLCYRKFRMGLKNEVDEMLRAEKAENPMRIVYSFGISHEHPGTFILSYIRGTNLHHEYVGLYPKGFRFRKRDFDNIDRLVSYFQKNIDKRPSDAEPSMQNVAAVVPMKNSAWGSGGGASAGDANDGWRGDGNYRDRPLSGRLGRRFDSRNSSDGHGQGRGRGQGNFGNDDNGGDGNSGGWTSNSGSSWGGVGTDGGSGGRNAVGWGGAGGDSNHSTGGGGGCWGSAANPADVAGGRWR</sequence>
<dbReference type="GO" id="GO:0034728">
    <property type="term" value="P:nucleosome organization"/>
    <property type="evidence" value="ECO:0007669"/>
    <property type="project" value="TreeGrafter"/>
</dbReference>
<dbReference type="PANTHER" id="PTHR10145:SF6">
    <property type="entry name" value="TRANSCRIPTION ELONGATION FACTOR SPT6"/>
    <property type="match status" value="1"/>
</dbReference>
<evidence type="ECO:0000256" key="2">
    <source>
        <dbReference type="SAM" id="MobiDB-lite"/>
    </source>
</evidence>
<dbReference type="PIRSF" id="PIRSF036947">
    <property type="entry name" value="Spt6"/>
    <property type="match status" value="1"/>
</dbReference>
<keyword evidence="5" id="KW-1185">Reference proteome</keyword>
<dbReference type="InterPro" id="IPR035420">
    <property type="entry name" value="Spt6_SH2"/>
</dbReference>
<dbReference type="InterPro" id="IPR035018">
    <property type="entry name" value="Spt6_SH2_C"/>
</dbReference>
<feature type="compositionally biased region" description="Basic and acidic residues" evidence="2">
    <location>
        <begin position="1207"/>
        <end position="1234"/>
    </location>
</feature>
<dbReference type="InterPro" id="IPR028231">
    <property type="entry name" value="Spt6_YqgF"/>
</dbReference>